<dbReference type="OrthoDB" id="1918034at2759"/>
<comment type="subcellular location">
    <subcellularLocation>
        <location evidence="1">Membrane</location>
    </subcellularLocation>
</comment>
<feature type="non-terminal residue" evidence="7">
    <location>
        <position position="1"/>
    </location>
</feature>
<evidence type="ECO:0000256" key="1">
    <source>
        <dbReference type="ARBA" id="ARBA00004370"/>
    </source>
</evidence>
<feature type="region of interest" description="Disordered" evidence="4">
    <location>
        <begin position="185"/>
        <end position="204"/>
    </location>
</feature>
<dbReference type="AlphaFoldDB" id="S8D890"/>
<dbReference type="InterPro" id="IPR010908">
    <property type="entry name" value="Longin_dom"/>
</dbReference>
<dbReference type="GO" id="GO:0016020">
    <property type="term" value="C:membrane"/>
    <property type="evidence" value="ECO:0007669"/>
    <property type="project" value="UniProtKB-SubCell"/>
</dbReference>
<dbReference type="CDD" id="cd14824">
    <property type="entry name" value="Longin"/>
    <property type="match status" value="1"/>
</dbReference>
<dbReference type="Proteomes" id="UP000015453">
    <property type="component" value="Unassembled WGS sequence"/>
</dbReference>
<gene>
    <name evidence="7" type="ORF">M569_01073</name>
</gene>
<dbReference type="Gene3D" id="3.30.450.50">
    <property type="entry name" value="Longin domain"/>
    <property type="match status" value="1"/>
</dbReference>
<dbReference type="PANTHER" id="PTHR47461">
    <property type="entry name" value="PHYTOLONGIN PHYL1.2"/>
    <property type="match status" value="1"/>
</dbReference>
<feature type="compositionally biased region" description="Basic residues" evidence="4">
    <location>
        <begin position="190"/>
        <end position="204"/>
    </location>
</feature>
<keyword evidence="3 5" id="KW-0472">Membrane</keyword>
<feature type="non-terminal residue" evidence="7">
    <location>
        <position position="240"/>
    </location>
</feature>
<protein>
    <recommendedName>
        <fullName evidence="6">Longin domain-containing protein</fullName>
    </recommendedName>
</protein>
<feature type="transmembrane region" description="Helical" evidence="5">
    <location>
        <begin position="212"/>
        <end position="233"/>
    </location>
</feature>
<organism evidence="7 8">
    <name type="scientific">Genlisea aurea</name>
    <dbReference type="NCBI Taxonomy" id="192259"/>
    <lineage>
        <taxon>Eukaryota</taxon>
        <taxon>Viridiplantae</taxon>
        <taxon>Streptophyta</taxon>
        <taxon>Embryophyta</taxon>
        <taxon>Tracheophyta</taxon>
        <taxon>Spermatophyta</taxon>
        <taxon>Magnoliopsida</taxon>
        <taxon>eudicotyledons</taxon>
        <taxon>Gunneridae</taxon>
        <taxon>Pentapetalae</taxon>
        <taxon>asterids</taxon>
        <taxon>lamiids</taxon>
        <taxon>Lamiales</taxon>
        <taxon>Lentibulariaceae</taxon>
        <taxon>Genlisea</taxon>
    </lineage>
</organism>
<evidence type="ECO:0000256" key="4">
    <source>
        <dbReference type="SAM" id="MobiDB-lite"/>
    </source>
</evidence>
<evidence type="ECO:0000256" key="2">
    <source>
        <dbReference type="ARBA" id="ARBA00008025"/>
    </source>
</evidence>
<accession>S8D890</accession>
<name>S8D890_9LAMI</name>
<dbReference type="SUPFAM" id="SSF64356">
    <property type="entry name" value="SNARE-like"/>
    <property type="match status" value="1"/>
</dbReference>
<comment type="similarity">
    <text evidence="2">Belongs to the synaptobrevin family.</text>
</comment>
<dbReference type="InterPro" id="IPR011012">
    <property type="entry name" value="Longin-like_dom_sf"/>
</dbReference>
<dbReference type="EMBL" id="AUSU01000348">
    <property type="protein sequence ID" value="EPS73686.1"/>
    <property type="molecule type" value="Genomic_DNA"/>
</dbReference>
<evidence type="ECO:0000313" key="7">
    <source>
        <dbReference type="EMBL" id="EPS73686.1"/>
    </source>
</evidence>
<dbReference type="PROSITE" id="PS50859">
    <property type="entry name" value="LONGIN"/>
    <property type="match status" value="1"/>
</dbReference>
<dbReference type="InterPro" id="IPR044783">
    <property type="entry name" value="PHYL"/>
</dbReference>
<evidence type="ECO:0000313" key="8">
    <source>
        <dbReference type="Proteomes" id="UP000015453"/>
    </source>
</evidence>
<dbReference type="PANTHER" id="PTHR47461:SF3">
    <property type="entry name" value="PHYTOLONGIN PHYL2.2"/>
    <property type="match status" value="1"/>
</dbReference>
<keyword evidence="5" id="KW-1133">Transmembrane helix</keyword>
<reference evidence="7 8" key="1">
    <citation type="journal article" date="2013" name="BMC Genomics">
        <title>The miniature genome of a carnivorous plant Genlisea aurea contains a low number of genes and short non-coding sequences.</title>
        <authorList>
            <person name="Leushkin E.V."/>
            <person name="Sutormin R.A."/>
            <person name="Nabieva E.R."/>
            <person name="Penin A.A."/>
            <person name="Kondrashov A.S."/>
            <person name="Logacheva M.D."/>
        </authorList>
    </citation>
    <scope>NUCLEOTIDE SEQUENCE [LARGE SCALE GENOMIC DNA]</scope>
</reference>
<proteinExistence type="inferred from homology"/>
<comment type="caution">
    <text evidence="7">The sequence shown here is derived from an EMBL/GenBank/DDBJ whole genome shotgun (WGS) entry which is preliminary data.</text>
</comment>
<evidence type="ECO:0000256" key="5">
    <source>
        <dbReference type="SAM" id="Phobius"/>
    </source>
</evidence>
<keyword evidence="5" id="KW-0812">Transmembrane</keyword>
<feature type="domain" description="Longin" evidence="6">
    <location>
        <begin position="7"/>
        <end position="117"/>
    </location>
</feature>
<keyword evidence="8" id="KW-1185">Reference proteome</keyword>
<evidence type="ECO:0000259" key="6">
    <source>
        <dbReference type="PROSITE" id="PS50859"/>
    </source>
</evidence>
<evidence type="ECO:0000256" key="3">
    <source>
        <dbReference type="ARBA" id="ARBA00023136"/>
    </source>
</evidence>
<sequence>LIMDPNLISYACIAKGTLVLAEFNSRDAALGAIAAKCLENKPPLHSAFTHTVQSKTYTFLIEGPFVYFAILDENMENSDGLAFLKGVRDAFREFYRGEKRLQRLSSHCFQGEFNPVFRRVSGWGFDHIEGMSSPAGHRMSESGTLQYEYGSPPMKNGLINMGTRSHKKEVKGRGLEFDFDGEISSSSSAGHHHHHHHHHQQHTARKVWKRQVSVVLCADAAICAAMFAIWLWICGGFRCI</sequence>